<dbReference type="GO" id="GO:0006383">
    <property type="term" value="P:transcription by RNA polymerase III"/>
    <property type="evidence" value="ECO:0007669"/>
    <property type="project" value="TreeGrafter"/>
</dbReference>
<comment type="subcellular location">
    <subcellularLocation>
        <location evidence="1">Nucleus</location>
    </subcellularLocation>
</comment>
<sequence length="748" mass="80299">MNRRSTTRSVPRKRYTADAFEGIAELQDDSDSGLERIDLDPEASAEDFDLTAEHPNPASEDDEMSGPEGAPGSPSSSPAASDAGERLLDDTISIADSDLDTPAKAGSGSTSKPPRVAFNTFRPTRRSFKPAPSIGPQTYTRGLNDALSTATNNDQKRRLLFGSAVEDARAAYAAKGRWAGMPCLPGRVGDGDGKGGIGGGFYVEGDGAGRRAEEEKRAWDARGGMDACFARQIFSTIGEDEARDYLPEGEGSECSFLMGPYSNQHLYKLAVGKSMRLMDAWGDDGPRKQGRPKIIRSNYKNGFMINLGARVHCLEWAPHQHGQSQYLAVSMLPKRQSDHPPFQAPEAPAFTPQPPHKASIQIWKLKRRQDGTIDTEAGCKLAAVLCTDWGDVKEFKYCPMPIAKSEPSSNTIDLGLLAVLHGDGTVRVLRLNAIPQTSNTTHIHITHPAFSSRPPNTICTCLAWLSSTRIAAGCANGSLAIWDLPSSTPSTSPKPRTFIYSSISTTYILSLTPCAPSHPHFLLTLPATGHTLLTDLSRPAQILGSTVSSSRVRIAQRGLAWHPFLQLAVHLEDNFVKGSPLRRMFASTTLARARGSVTALAVSGCHPCVLVGSAGGEVVAVNPVEKVLEMKGRSWVLRWFGHEWRRGSGGDGGGSGGMEVDSGGGGHDPVSVGGDGVSRITEGFKIEHNYLSKEDRRKRKQRDTVPVMTVHEGKSAVSALAWNTNVEVGGWAAAGMGDGLLRIEDIAT</sequence>
<proteinExistence type="predicted"/>
<gene>
    <name evidence="5" type="ORF">LTR09_009563</name>
</gene>
<dbReference type="InterPro" id="IPR036322">
    <property type="entry name" value="WD40_repeat_dom_sf"/>
</dbReference>
<dbReference type="InterPro" id="IPR001680">
    <property type="entry name" value="WD40_rpt"/>
</dbReference>
<dbReference type="EMBL" id="JAWDJX010000042">
    <property type="protein sequence ID" value="KAK3049144.1"/>
    <property type="molecule type" value="Genomic_DNA"/>
</dbReference>
<keyword evidence="6" id="KW-1185">Reference proteome</keyword>
<dbReference type="PANTHER" id="PTHR15052:SF2">
    <property type="entry name" value="GENERAL TRANSCRIPTION FACTOR 3C POLYPEPTIDE 2"/>
    <property type="match status" value="1"/>
</dbReference>
<dbReference type="GO" id="GO:0005634">
    <property type="term" value="C:nucleus"/>
    <property type="evidence" value="ECO:0007669"/>
    <property type="project" value="UniProtKB-SubCell"/>
</dbReference>
<dbReference type="PANTHER" id="PTHR15052">
    <property type="entry name" value="RNA POLYMERASE III TRANSCRIPTION INITIATION FACTOR COMPLEX SUBUNIT"/>
    <property type="match status" value="1"/>
</dbReference>
<keyword evidence="2" id="KW-0804">Transcription</keyword>
<dbReference type="SUPFAM" id="SSF50978">
    <property type="entry name" value="WD40 repeat-like"/>
    <property type="match status" value="1"/>
</dbReference>
<evidence type="ECO:0000256" key="1">
    <source>
        <dbReference type="ARBA" id="ARBA00004123"/>
    </source>
</evidence>
<evidence type="ECO:0000256" key="2">
    <source>
        <dbReference type="ARBA" id="ARBA00023163"/>
    </source>
</evidence>
<dbReference type="AlphaFoldDB" id="A0AAJ0DF88"/>
<evidence type="ECO:0000313" key="5">
    <source>
        <dbReference type="EMBL" id="KAK3049144.1"/>
    </source>
</evidence>
<dbReference type="SMART" id="SM00320">
    <property type="entry name" value="WD40"/>
    <property type="match status" value="3"/>
</dbReference>
<dbReference type="Gene3D" id="2.130.10.10">
    <property type="entry name" value="YVTN repeat-like/Quinoprotein amine dehydrogenase"/>
    <property type="match status" value="1"/>
</dbReference>
<name>A0AAJ0DF88_9PEZI</name>
<feature type="compositionally biased region" description="Gly residues" evidence="4">
    <location>
        <begin position="649"/>
        <end position="667"/>
    </location>
</feature>
<dbReference type="GO" id="GO:0000127">
    <property type="term" value="C:transcription factor TFIIIC complex"/>
    <property type="evidence" value="ECO:0007669"/>
    <property type="project" value="TreeGrafter"/>
</dbReference>
<feature type="compositionally biased region" description="Basic residues" evidence="4">
    <location>
        <begin position="1"/>
        <end position="14"/>
    </location>
</feature>
<feature type="compositionally biased region" description="Acidic residues" evidence="4">
    <location>
        <begin position="40"/>
        <end position="50"/>
    </location>
</feature>
<comment type="caution">
    <text evidence="5">The sequence shown here is derived from an EMBL/GenBank/DDBJ whole genome shotgun (WGS) entry which is preliminary data.</text>
</comment>
<reference evidence="5" key="1">
    <citation type="submission" date="2023-04" db="EMBL/GenBank/DDBJ databases">
        <title>Black Yeasts Isolated from many extreme environments.</title>
        <authorList>
            <person name="Coleine C."/>
            <person name="Stajich J.E."/>
            <person name="Selbmann L."/>
        </authorList>
    </citation>
    <scope>NUCLEOTIDE SEQUENCE</scope>
    <source>
        <strain evidence="5">CCFEE 5312</strain>
    </source>
</reference>
<feature type="region of interest" description="Disordered" evidence="4">
    <location>
        <begin position="648"/>
        <end position="669"/>
    </location>
</feature>
<evidence type="ECO:0000256" key="4">
    <source>
        <dbReference type="SAM" id="MobiDB-lite"/>
    </source>
</evidence>
<evidence type="ECO:0000256" key="3">
    <source>
        <dbReference type="ARBA" id="ARBA00023242"/>
    </source>
</evidence>
<feature type="region of interest" description="Disordered" evidence="4">
    <location>
        <begin position="1"/>
        <end position="140"/>
    </location>
</feature>
<keyword evidence="3" id="KW-0539">Nucleus</keyword>
<dbReference type="InterPro" id="IPR015943">
    <property type="entry name" value="WD40/YVTN_repeat-like_dom_sf"/>
</dbReference>
<evidence type="ECO:0000313" key="6">
    <source>
        <dbReference type="Proteomes" id="UP001271007"/>
    </source>
</evidence>
<accession>A0AAJ0DF88</accession>
<organism evidence="5 6">
    <name type="scientific">Extremus antarcticus</name>
    <dbReference type="NCBI Taxonomy" id="702011"/>
    <lineage>
        <taxon>Eukaryota</taxon>
        <taxon>Fungi</taxon>
        <taxon>Dikarya</taxon>
        <taxon>Ascomycota</taxon>
        <taxon>Pezizomycotina</taxon>
        <taxon>Dothideomycetes</taxon>
        <taxon>Dothideomycetidae</taxon>
        <taxon>Mycosphaerellales</taxon>
        <taxon>Extremaceae</taxon>
        <taxon>Extremus</taxon>
    </lineage>
</organism>
<feature type="compositionally biased region" description="Low complexity" evidence="4">
    <location>
        <begin position="66"/>
        <end position="82"/>
    </location>
</feature>
<dbReference type="InterPro" id="IPR052416">
    <property type="entry name" value="GTF3C_component"/>
</dbReference>
<dbReference type="Proteomes" id="UP001271007">
    <property type="component" value="Unassembled WGS sequence"/>
</dbReference>
<protein>
    <submittedName>
        <fullName evidence="5">Uncharacterized protein</fullName>
    </submittedName>
</protein>